<keyword evidence="3" id="KW-1185">Reference proteome</keyword>
<feature type="region of interest" description="Disordered" evidence="1">
    <location>
        <begin position="1"/>
        <end position="43"/>
    </location>
</feature>
<evidence type="ECO:0000313" key="2">
    <source>
        <dbReference type="EMBL" id="KAK4495667.1"/>
    </source>
</evidence>
<dbReference type="SUPFAM" id="SSF52047">
    <property type="entry name" value="RNI-like"/>
    <property type="match status" value="1"/>
</dbReference>
<sequence>MAASRRSSNSTQDTTFTNFSTPHRTQSLKSMFTRRRPSTAPVEDGEEVLPYRHVKAKFVQLHVTSDDIHVSPPTRRHKIDDFRKPAIPERTTSLHRKTDTWPASVREQRGGGYNFDGTPTLVRTPWEWERGRPGSHWSRGTDRLSNLPRKIFAQLPREIYQCIVEHVEGVHTVGQTVDVPALRHDLRSLCLVDKRWHRVARDHLYRELWLPSNKAPTKRTFSRQQKPSRLRLLLDSLRTAPGLAFLVHSMRVTFDLANELETDVHSSFKKASTLDVLQEIIGACYNLEQFSGYVLPATTTTKDVFDALSTRTRMKAHVWKLDSNHELPSLMDFINCHANWMRLETLVLSADPGVDLGQVAVSAIIHRLPALKHLMLSGLHQSDVNNTTILTLPALKSLRFSNLAGLTDQGIEQLAYSRLASSLENLSLIGLELGSLQTIQTVLAHLTRLKSFALVQDASPENNTGTRPASRQGQLSSPSLRYLHWDCLLPGTAITHLASAISTNKFPKLRKVKMPCDYDGTIQALCRPIPREQLTKADIQYLTEHTSQKYERDLRVSQIQAQLRVREMRQQPSFNVVVQDEDMEICSTHVIGGYLGSMESKIEYSLEAEAGERALSELESVARRQGNWRLETKVDAGVLF</sequence>
<accession>A0ABR0E2L2</accession>
<dbReference type="Gene3D" id="3.80.10.10">
    <property type="entry name" value="Ribonuclease Inhibitor"/>
    <property type="match status" value="1"/>
</dbReference>
<dbReference type="InterPro" id="IPR032675">
    <property type="entry name" value="LRR_dom_sf"/>
</dbReference>
<organism evidence="2 3">
    <name type="scientific">Zasmidium cellare</name>
    <name type="common">Wine cellar mold</name>
    <name type="synonym">Racodium cellare</name>
    <dbReference type="NCBI Taxonomy" id="395010"/>
    <lineage>
        <taxon>Eukaryota</taxon>
        <taxon>Fungi</taxon>
        <taxon>Dikarya</taxon>
        <taxon>Ascomycota</taxon>
        <taxon>Pezizomycotina</taxon>
        <taxon>Dothideomycetes</taxon>
        <taxon>Dothideomycetidae</taxon>
        <taxon>Mycosphaerellales</taxon>
        <taxon>Mycosphaerellaceae</taxon>
        <taxon>Zasmidium</taxon>
    </lineage>
</organism>
<gene>
    <name evidence="2" type="ORF">PRZ48_012935</name>
</gene>
<evidence type="ECO:0000256" key="1">
    <source>
        <dbReference type="SAM" id="MobiDB-lite"/>
    </source>
</evidence>
<dbReference type="EMBL" id="JAXOVC010000011">
    <property type="protein sequence ID" value="KAK4495667.1"/>
    <property type="molecule type" value="Genomic_DNA"/>
</dbReference>
<comment type="caution">
    <text evidence="2">The sequence shown here is derived from an EMBL/GenBank/DDBJ whole genome shotgun (WGS) entry which is preliminary data.</text>
</comment>
<name>A0ABR0E2L2_ZASCE</name>
<feature type="region of interest" description="Disordered" evidence="1">
    <location>
        <begin position="95"/>
        <end position="116"/>
    </location>
</feature>
<reference evidence="2 3" key="1">
    <citation type="journal article" date="2023" name="G3 (Bethesda)">
        <title>A chromosome-level genome assembly of Zasmidium syzygii isolated from banana leaves.</title>
        <authorList>
            <person name="van Westerhoven A.C."/>
            <person name="Mehrabi R."/>
            <person name="Talebi R."/>
            <person name="Steentjes M.B.F."/>
            <person name="Corcolon B."/>
            <person name="Chong P.A."/>
            <person name="Kema G.H.J."/>
            <person name="Seidl M.F."/>
        </authorList>
    </citation>
    <scope>NUCLEOTIDE SEQUENCE [LARGE SCALE GENOMIC DNA]</scope>
    <source>
        <strain evidence="2 3">P124</strain>
    </source>
</reference>
<dbReference type="Proteomes" id="UP001305779">
    <property type="component" value="Unassembled WGS sequence"/>
</dbReference>
<proteinExistence type="predicted"/>
<feature type="compositionally biased region" description="Polar residues" evidence="1">
    <location>
        <begin position="1"/>
        <end position="30"/>
    </location>
</feature>
<evidence type="ECO:0000313" key="3">
    <source>
        <dbReference type="Proteomes" id="UP001305779"/>
    </source>
</evidence>
<protein>
    <recommendedName>
        <fullName evidence="4">F-box domain-containing protein</fullName>
    </recommendedName>
</protein>
<evidence type="ECO:0008006" key="4">
    <source>
        <dbReference type="Google" id="ProtNLM"/>
    </source>
</evidence>